<sequence length="151" mass="16879">MMKSRVQEAKNKHKQGYNCAQAVACTYCDLLGMDEKTAFRAVEAYGLGIAKRYETCGSVCAMMMLAGLKNSDANLQAPASKFSTFELGNKMIQKFEDWNTSSCCALLRGTDGKTDRLRSCRGCVADCARIVEDFLFPGQFEPYEERHPEEE</sequence>
<proteinExistence type="predicted"/>
<protein>
    <recommendedName>
        <fullName evidence="3">C_GCAxxG_C_C family protein</fullName>
    </recommendedName>
</protein>
<keyword evidence="2" id="KW-1185">Reference proteome</keyword>
<evidence type="ECO:0000313" key="1">
    <source>
        <dbReference type="EMBL" id="OUO56541.1"/>
    </source>
</evidence>
<accession>A0A1Y4DMB8</accession>
<dbReference type="AlphaFoldDB" id="A0A1Y4DMB8"/>
<dbReference type="RefSeq" id="WP_087288564.1">
    <property type="nucleotide sequence ID" value="NZ_NFJD01000003.1"/>
</dbReference>
<reference evidence="2" key="1">
    <citation type="submission" date="2017-04" db="EMBL/GenBank/DDBJ databases">
        <title>Function of individual gut microbiota members based on whole genome sequencing of pure cultures obtained from chicken caecum.</title>
        <authorList>
            <person name="Medvecky M."/>
            <person name="Cejkova D."/>
            <person name="Polansky O."/>
            <person name="Karasova D."/>
            <person name="Kubasova T."/>
            <person name="Cizek A."/>
            <person name="Rychlik I."/>
        </authorList>
    </citation>
    <scope>NUCLEOTIDE SEQUENCE [LARGE SCALE GENOMIC DNA]</scope>
    <source>
        <strain evidence="2">An273</strain>
    </source>
</reference>
<organism evidence="1 2">
    <name type="scientific">Candidatus Avelusimicrobium gallicola</name>
    <dbReference type="NCBI Taxonomy" id="2562704"/>
    <lineage>
        <taxon>Bacteria</taxon>
        <taxon>Pseudomonadati</taxon>
        <taxon>Elusimicrobiota</taxon>
        <taxon>Elusimicrobia</taxon>
        <taxon>Elusimicrobiales</taxon>
        <taxon>Elusimicrobiaceae</taxon>
        <taxon>Candidatus Avelusimicrobium</taxon>
    </lineage>
</organism>
<evidence type="ECO:0008006" key="3">
    <source>
        <dbReference type="Google" id="ProtNLM"/>
    </source>
</evidence>
<comment type="caution">
    <text evidence="1">The sequence shown here is derived from an EMBL/GenBank/DDBJ whole genome shotgun (WGS) entry which is preliminary data.</text>
</comment>
<dbReference type="OrthoDB" id="9791535at2"/>
<dbReference type="EMBL" id="NFJD01000003">
    <property type="protein sequence ID" value="OUO56541.1"/>
    <property type="molecule type" value="Genomic_DNA"/>
</dbReference>
<dbReference type="Pfam" id="PF09719">
    <property type="entry name" value="C_GCAxxG_C_C"/>
    <property type="match status" value="1"/>
</dbReference>
<gene>
    <name evidence="1" type="ORF">B5F75_04935</name>
</gene>
<dbReference type="InterPro" id="IPR010181">
    <property type="entry name" value="CGCAxxGCC_motif"/>
</dbReference>
<name>A0A1Y4DMB8_9BACT</name>
<dbReference type="Proteomes" id="UP000196368">
    <property type="component" value="Unassembled WGS sequence"/>
</dbReference>
<evidence type="ECO:0000313" key="2">
    <source>
        <dbReference type="Proteomes" id="UP000196368"/>
    </source>
</evidence>